<dbReference type="Proteomes" id="UP001320170">
    <property type="component" value="Unassembled WGS sequence"/>
</dbReference>
<evidence type="ECO:0000313" key="2">
    <source>
        <dbReference type="Proteomes" id="UP001320170"/>
    </source>
</evidence>
<comment type="caution">
    <text evidence="1">The sequence shown here is derived from an EMBL/GenBank/DDBJ whole genome shotgun (WGS) entry which is preliminary data.</text>
</comment>
<protein>
    <submittedName>
        <fullName evidence="1">Uncharacterized protein</fullName>
    </submittedName>
</protein>
<dbReference type="EMBL" id="JAJTND010000001">
    <property type="protein sequence ID" value="MCE3530894.1"/>
    <property type="molecule type" value="Genomic_DNA"/>
</dbReference>
<keyword evidence="2" id="KW-1185">Reference proteome</keyword>
<accession>A0ABS8X1R9</accession>
<gene>
    <name evidence="1" type="ORF">LXO92_00710</name>
</gene>
<reference evidence="1 2" key="1">
    <citation type="journal article" date="2024" name="Pathogens">
        <title>Characterization of a Novel Species of Legionella Isolated from a Healthcare Facility: Legionella resiliens sp. nov.</title>
        <authorList>
            <person name="Cristino S."/>
            <person name="Pascale M.R."/>
            <person name="Marino F."/>
            <person name="Derelitto C."/>
            <person name="Salaris S."/>
            <person name="Orsini M."/>
            <person name="Squarzoni S."/>
            <person name="Grottola A."/>
            <person name="Girolamini L."/>
        </authorList>
    </citation>
    <scope>NUCLEOTIDE SEQUENCE [LARGE SCALE GENOMIC DNA]</scope>
    <source>
        <strain evidence="1 2">8cVS16</strain>
    </source>
</reference>
<name>A0ABS8X1R9_9GAMM</name>
<organism evidence="1 2">
    <name type="scientific">Legionella resiliens</name>
    <dbReference type="NCBI Taxonomy" id="2905958"/>
    <lineage>
        <taxon>Bacteria</taxon>
        <taxon>Pseudomonadati</taxon>
        <taxon>Pseudomonadota</taxon>
        <taxon>Gammaproteobacteria</taxon>
        <taxon>Legionellales</taxon>
        <taxon>Legionellaceae</taxon>
        <taxon>Legionella</taxon>
    </lineage>
</organism>
<dbReference type="RefSeq" id="WP_182350842.1">
    <property type="nucleotide sequence ID" value="NZ_JAJSPM010000001.1"/>
</dbReference>
<sequence>MHFQSHCRMVPFNQGGIDDTGRVLVADNSIVPVGMESIQGNCDNKEGKVMTCIK</sequence>
<evidence type="ECO:0000313" key="1">
    <source>
        <dbReference type="EMBL" id="MCE3530894.1"/>
    </source>
</evidence>
<proteinExistence type="predicted"/>